<feature type="compositionally biased region" description="Polar residues" evidence="1">
    <location>
        <begin position="377"/>
        <end position="388"/>
    </location>
</feature>
<keyword evidence="3" id="KW-1185">Reference proteome</keyword>
<dbReference type="RefSeq" id="XP_056058033.1">
    <property type="nucleotide sequence ID" value="XM_056199599.1"/>
</dbReference>
<gene>
    <name evidence="2" type="ORF">LMH87_007676</name>
</gene>
<reference evidence="2" key="1">
    <citation type="journal article" date="2023" name="Access Microbiol">
        <title>De-novo genome assembly for Akanthomyces muscarius, a biocontrol agent of insect agricultural pests.</title>
        <authorList>
            <person name="Erdos Z."/>
            <person name="Studholme D.J."/>
            <person name="Raymond B."/>
            <person name="Sharma M."/>
        </authorList>
    </citation>
    <scope>NUCLEOTIDE SEQUENCE</scope>
    <source>
        <strain evidence="2">Ve6</strain>
    </source>
</reference>
<name>A0A9W8URD0_AKAMU</name>
<accession>A0A9W8URD0</accession>
<dbReference type="GeneID" id="80894835"/>
<feature type="region of interest" description="Disordered" evidence="1">
    <location>
        <begin position="332"/>
        <end position="405"/>
    </location>
</feature>
<feature type="region of interest" description="Disordered" evidence="1">
    <location>
        <begin position="220"/>
        <end position="259"/>
    </location>
</feature>
<evidence type="ECO:0000256" key="1">
    <source>
        <dbReference type="SAM" id="MobiDB-lite"/>
    </source>
</evidence>
<sequence length="405" mass="42919">MSSPIVHGSPREDAAFRAEALEFVLAHNVPEAYQRSPAKFLCYVFDALMPPAATSPHTAHQIDQCRLSLRCCNALMDWACSSATAHPWNPSFGAFTPENLGEMLQDEVQVLLTKRVADRRTLEFKADFLSALPAKYHDFASLMMADSTSYGQQMRNESSSTYCSSVAAPQHGECDAAALTAPKLAEETVAGSAYTAPETADKVQIPTGGHVAFLPSASAAVPGADTSGKPATLNKSTSGGDSVGEIGKPGLVNSDAQDDLKRESLRPVTSVAGDQTARAVLDSCNAETLRSMRNAFSELVNAGENSPAVTLATLKAILDDVPRGGAIVCDDSNDFERPSVSPGIRTQKRRVASDTRGDALPTRPYKSARRGKAPSGGSRSSFMTSLPNGNDVDYVIIPSDSEASM</sequence>
<dbReference type="Proteomes" id="UP001144673">
    <property type="component" value="Unassembled WGS sequence"/>
</dbReference>
<proteinExistence type="predicted"/>
<protein>
    <submittedName>
        <fullName evidence="2">Uncharacterized protein</fullName>
    </submittedName>
</protein>
<dbReference type="KEGG" id="amus:LMH87_007676"/>
<dbReference type="AlphaFoldDB" id="A0A9W8URD0"/>
<dbReference type="EMBL" id="JAJHUN010000002">
    <property type="protein sequence ID" value="KAJ4161649.1"/>
    <property type="molecule type" value="Genomic_DNA"/>
</dbReference>
<organism evidence="2 3">
    <name type="scientific">Akanthomyces muscarius</name>
    <name type="common">Entomopathogenic fungus</name>
    <name type="synonym">Lecanicillium muscarium</name>
    <dbReference type="NCBI Taxonomy" id="2231603"/>
    <lineage>
        <taxon>Eukaryota</taxon>
        <taxon>Fungi</taxon>
        <taxon>Dikarya</taxon>
        <taxon>Ascomycota</taxon>
        <taxon>Pezizomycotina</taxon>
        <taxon>Sordariomycetes</taxon>
        <taxon>Hypocreomycetidae</taxon>
        <taxon>Hypocreales</taxon>
        <taxon>Cordycipitaceae</taxon>
        <taxon>Akanthomyces</taxon>
    </lineage>
</organism>
<comment type="caution">
    <text evidence="2">The sequence shown here is derived from an EMBL/GenBank/DDBJ whole genome shotgun (WGS) entry which is preliminary data.</text>
</comment>
<evidence type="ECO:0000313" key="2">
    <source>
        <dbReference type="EMBL" id="KAJ4161649.1"/>
    </source>
</evidence>
<evidence type="ECO:0000313" key="3">
    <source>
        <dbReference type="Proteomes" id="UP001144673"/>
    </source>
</evidence>